<proteinExistence type="predicted"/>
<dbReference type="OrthoDB" id="1928087at2759"/>
<dbReference type="Pfam" id="PF05965">
    <property type="entry name" value="FYRC"/>
    <property type="match status" value="1"/>
</dbReference>
<protein>
    <submittedName>
        <fullName evidence="1">Uncharacterized protein</fullName>
    </submittedName>
</protein>
<dbReference type="InterPro" id="IPR003889">
    <property type="entry name" value="FYrich_C"/>
</dbReference>
<dbReference type="AlphaFoldDB" id="A0A1Y2CMP2"/>
<feature type="non-terminal residue" evidence="1">
    <location>
        <position position="84"/>
    </location>
</feature>
<dbReference type="PROSITE" id="PS51543">
    <property type="entry name" value="FYRC"/>
    <property type="match status" value="1"/>
</dbReference>
<reference evidence="1 2" key="1">
    <citation type="submission" date="2016-07" db="EMBL/GenBank/DDBJ databases">
        <title>Pervasive Adenine N6-methylation of Active Genes in Fungi.</title>
        <authorList>
            <consortium name="DOE Joint Genome Institute"/>
            <person name="Mondo S.J."/>
            <person name="Dannebaum R.O."/>
            <person name="Kuo R.C."/>
            <person name="Labutti K."/>
            <person name="Haridas S."/>
            <person name="Kuo A."/>
            <person name="Salamov A."/>
            <person name="Ahrendt S.R."/>
            <person name="Lipzen A."/>
            <person name="Sullivan W."/>
            <person name="Andreopoulos W.B."/>
            <person name="Clum A."/>
            <person name="Lindquist E."/>
            <person name="Daum C."/>
            <person name="Ramamoorthy G.K."/>
            <person name="Gryganskyi A."/>
            <person name="Culley D."/>
            <person name="Magnuson J.K."/>
            <person name="James T.Y."/>
            <person name="O'Malley M.A."/>
            <person name="Stajich J.E."/>
            <person name="Spatafora J.W."/>
            <person name="Visel A."/>
            <person name="Grigoriev I.V."/>
        </authorList>
    </citation>
    <scope>NUCLEOTIDE SEQUENCE [LARGE SCALE GENOMIC DNA]</scope>
    <source>
        <strain evidence="1 2">JEL800</strain>
    </source>
</reference>
<organism evidence="1 2">
    <name type="scientific">Rhizoclosmatium globosum</name>
    <dbReference type="NCBI Taxonomy" id="329046"/>
    <lineage>
        <taxon>Eukaryota</taxon>
        <taxon>Fungi</taxon>
        <taxon>Fungi incertae sedis</taxon>
        <taxon>Chytridiomycota</taxon>
        <taxon>Chytridiomycota incertae sedis</taxon>
        <taxon>Chytridiomycetes</taxon>
        <taxon>Chytridiales</taxon>
        <taxon>Chytriomycetaceae</taxon>
        <taxon>Rhizoclosmatium</taxon>
    </lineage>
</organism>
<feature type="non-terminal residue" evidence="1">
    <location>
        <position position="1"/>
    </location>
</feature>
<keyword evidence="2" id="KW-1185">Reference proteome</keyword>
<dbReference type="EMBL" id="MCGO01000012">
    <property type="protein sequence ID" value="ORY48273.1"/>
    <property type="molecule type" value="Genomic_DNA"/>
</dbReference>
<evidence type="ECO:0000313" key="1">
    <source>
        <dbReference type="EMBL" id="ORY48273.1"/>
    </source>
</evidence>
<evidence type="ECO:0000313" key="2">
    <source>
        <dbReference type="Proteomes" id="UP000193642"/>
    </source>
</evidence>
<comment type="caution">
    <text evidence="1">The sequence shown here is derived from an EMBL/GenBank/DDBJ whole genome shotgun (WGS) entry which is preliminary data.</text>
</comment>
<accession>A0A1Y2CMP2</accession>
<gene>
    <name evidence="1" type="ORF">BCR33DRAFT_628651</name>
</gene>
<name>A0A1Y2CMP2_9FUNG</name>
<dbReference type="GO" id="GO:0005634">
    <property type="term" value="C:nucleus"/>
    <property type="evidence" value="ECO:0007669"/>
    <property type="project" value="InterPro"/>
</dbReference>
<dbReference type="Gene3D" id="3.30.160.360">
    <property type="match status" value="1"/>
</dbReference>
<dbReference type="Proteomes" id="UP000193642">
    <property type="component" value="Unassembled WGS sequence"/>
</dbReference>
<sequence>CRYRHQYPVGFKATKSQYGYDWTMTIEEGEDGPVFRVVADDEPDLPEFTGPSPTSPWTEVCKTVLGTSSKTRVSGPHQYGFTDP</sequence>